<evidence type="ECO:0000313" key="1">
    <source>
        <dbReference type="EMBL" id="KFF11470.1"/>
    </source>
</evidence>
<accession>A0A086A456</accession>
<reference evidence="1 3" key="1">
    <citation type="submission" date="2014-07" db="EMBL/GenBank/DDBJ databases">
        <title>Genome of Flavobacterium hydatis DSM 2063.</title>
        <authorList>
            <person name="Pipes S.E."/>
            <person name="Stropko S.J."/>
            <person name="Newman J.D."/>
        </authorList>
    </citation>
    <scope>NUCLEOTIDE SEQUENCE [LARGE SCALE GENOMIC DNA]</scope>
    <source>
        <strain evidence="1 3">DSM 2063</strain>
    </source>
</reference>
<sequence>MGDLHDLNRGNIKIKFTHGSYPKQEYRQQCFICWDTTGGIRKRDQLTNIEGRIAIHLGYYAKGSTQGLQLSHWRGDSNCTVNLKVVEFIGLPDDYVNTIEKITAYKLKPI</sequence>
<dbReference type="AlphaFoldDB" id="A0A086A456"/>
<dbReference type="EMBL" id="JPRM01000035">
    <property type="protein sequence ID" value="KFF11470.1"/>
    <property type="molecule type" value="Genomic_DNA"/>
</dbReference>
<comment type="caution">
    <text evidence="1">The sequence shown here is derived from an EMBL/GenBank/DDBJ whole genome shotgun (WGS) entry which is preliminary data.</text>
</comment>
<keyword evidence="4" id="KW-1185">Reference proteome</keyword>
<dbReference type="Proteomes" id="UP000028712">
    <property type="component" value="Unassembled WGS sequence"/>
</dbReference>
<proteinExistence type="predicted"/>
<gene>
    <name evidence="2" type="ORF">B0A62_13045</name>
    <name evidence="1" type="ORF">IW20_19475</name>
</gene>
<dbReference type="EMBL" id="MUGY01000013">
    <property type="protein sequence ID" value="OXA93671.1"/>
    <property type="molecule type" value="Genomic_DNA"/>
</dbReference>
<evidence type="ECO:0000313" key="3">
    <source>
        <dbReference type="Proteomes" id="UP000028712"/>
    </source>
</evidence>
<evidence type="ECO:0000313" key="2">
    <source>
        <dbReference type="EMBL" id="OXA93671.1"/>
    </source>
</evidence>
<evidence type="ECO:0000313" key="4">
    <source>
        <dbReference type="Proteomes" id="UP000198424"/>
    </source>
</evidence>
<organism evidence="1 3">
    <name type="scientific">Flavobacterium hydatis</name>
    <name type="common">Cytophaga aquatilis</name>
    <dbReference type="NCBI Taxonomy" id="991"/>
    <lineage>
        <taxon>Bacteria</taxon>
        <taxon>Pseudomonadati</taxon>
        <taxon>Bacteroidota</taxon>
        <taxon>Flavobacteriia</taxon>
        <taxon>Flavobacteriales</taxon>
        <taxon>Flavobacteriaceae</taxon>
        <taxon>Flavobacterium</taxon>
    </lineage>
</organism>
<reference evidence="2 4" key="2">
    <citation type="submission" date="2016-11" db="EMBL/GenBank/DDBJ databases">
        <title>Whole genomes of Flavobacteriaceae.</title>
        <authorList>
            <person name="Stine C."/>
            <person name="Li C."/>
            <person name="Tadesse D."/>
        </authorList>
    </citation>
    <scope>NUCLEOTIDE SEQUENCE [LARGE SCALE GENOMIC DNA]</scope>
    <source>
        <strain evidence="2 4">ATCC 29551</strain>
    </source>
</reference>
<protein>
    <submittedName>
        <fullName evidence="1">Uncharacterized protein</fullName>
    </submittedName>
</protein>
<name>A0A086A456_FLAHY</name>
<dbReference type="Proteomes" id="UP000198424">
    <property type="component" value="Unassembled WGS sequence"/>
</dbReference>